<organism evidence="2 3">
    <name type="scientific">Burkholderia singularis</name>
    <dbReference type="NCBI Taxonomy" id="1503053"/>
    <lineage>
        <taxon>Bacteria</taxon>
        <taxon>Pseudomonadati</taxon>
        <taxon>Pseudomonadota</taxon>
        <taxon>Betaproteobacteria</taxon>
        <taxon>Burkholderiales</taxon>
        <taxon>Burkholderiaceae</taxon>
        <taxon>Burkholderia</taxon>
        <taxon>pseudomallei group</taxon>
    </lineage>
</organism>
<sequence length="82" mass="9683">MRYLLEFFSPVLGIDHRETIERLKATQDELGELNDVVASETLLRQNASQFGQHEIVDEAVRYLHGQKKRHMTRAYETLRRAR</sequence>
<dbReference type="InterPro" id="IPR038186">
    <property type="entry name" value="CHAD_dom_sf"/>
</dbReference>
<feature type="domain" description="CHAD" evidence="1">
    <location>
        <begin position="1"/>
        <end position="44"/>
    </location>
</feature>
<evidence type="ECO:0000313" key="3">
    <source>
        <dbReference type="Proteomes" id="UP000198460"/>
    </source>
</evidence>
<dbReference type="AlphaFoldDB" id="A0A238H9P3"/>
<name>A0A238H9P3_9BURK</name>
<reference evidence="2 3" key="1">
    <citation type="submission" date="2017-04" db="EMBL/GenBank/DDBJ databases">
        <authorList>
            <person name="Afonso C.L."/>
            <person name="Miller P.J."/>
            <person name="Scott M.A."/>
            <person name="Spackman E."/>
            <person name="Goraichik I."/>
            <person name="Dimitrov K.M."/>
            <person name="Suarez D.L."/>
            <person name="Swayne D.E."/>
        </authorList>
    </citation>
    <scope>NUCLEOTIDE SEQUENCE [LARGE SCALE GENOMIC DNA]</scope>
    <source>
        <strain evidence="2">LMG 28154</strain>
    </source>
</reference>
<gene>
    <name evidence="2" type="ORF">BSIN_4648</name>
</gene>
<dbReference type="EC" id="4.6.1.1" evidence="2"/>
<dbReference type="GO" id="GO:0004016">
    <property type="term" value="F:adenylate cyclase activity"/>
    <property type="evidence" value="ECO:0007669"/>
    <property type="project" value="UniProtKB-EC"/>
</dbReference>
<accession>A0A238H9P3</accession>
<proteinExistence type="predicted"/>
<evidence type="ECO:0000259" key="1">
    <source>
        <dbReference type="Pfam" id="PF05235"/>
    </source>
</evidence>
<dbReference type="Gene3D" id="1.40.20.10">
    <property type="entry name" value="CHAD domain"/>
    <property type="match status" value="1"/>
</dbReference>
<dbReference type="InterPro" id="IPR007899">
    <property type="entry name" value="CHAD_dom"/>
</dbReference>
<dbReference type="Proteomes" id="UP000198460">
    <property type="component" value="Unassembled WGS sequence"/>
</dbReference>
<keyword evidence="2" id="KW-0456">Lyase</keyword>
<evidence type="ECO:0000313" key="2">
    <source>
        <dbReference type="EMBL" id="SMG01733.1"/>
    </source>
</evidence>
<protein>
    <submittedName>
        <fullName evidence="2">Adenylate cyclase</fullName>
        <ecNumber evidence="2">4.6.1.1</ecNumber>
    </submittedName>
</protein>
<dbReference type="EMBL" id="FXAN01000082">
    <property type="protein sequence ID" value="SMG01733.1"/>
    <property type="molecule type" value="Genomic_DNA"/>
</dbReference>
<dbReference type="Pfam" id="PF05235">
    <property type="entry name" value="CHAD"/>
    <property type="match status" value="1"/>
</dbReference>